<evidence type="ECO:0000256" key="1">
    <source>
        <dbReference type="SAM" id="SignalP"/>
    </source>
</evidence>
<feature type="signal peptide" evidence="1">
    <location>
        <begin position="1"/>
        <end position="23"/>
    </location>
</feature>
<evidence type="ECO:0008006" key="4">
    <source>
        <dbReference type="Google" id="ProtNLM"/>
    </source>
</evidence>
<comment type="caution">
    <text evidence="2">The sequence shown here is derived from an EMBL/GenBank/DDBJ whole genome shotgun (WGS) entry which is preliminary data.</text>
</comment>
<organism evidence="2 3">
    <name type="scientific">Pseudoroseomonas cervicalis ATCC 49957</name>
    <dbReference type="NCBI Taxonomy" id="525371"/>
    <lineage>
        <taxon>Bacteria</taxon>
        <taxon>Pseudomonadati</taxon>
        <taxon>Pseudomonadota</taxon>
        <taxon>Alphaproteobacteria</taxon>
        <taxon>Acetobacterales</taxon>
        <taxon>Roseomonadaceae</taxon>
        <taxon>Roseomonas</taxon>
    </lineage>
</organism>
<feature type="non-terminal residue" evidence="2">
    <location>
        <position position="128"/>
    </location>
</feature>
<gene>
    <name evidence="2" type="ORF">HMPREF0731_2620</name>
</gene>
<keyword evidence="1" id="KW-0732">Signal</keyword>
<keyword evidence="3" id="KW-1185">Reference proteome</keyword>
<evidence type="ECO:0000313" key="2">
    <source>
        <dbReference type="EMBL" id="EFH11161.1"/>
    </source>
</evidence>
<evidence type="ECO:0000313" key="3">
    <source>
        <dbReference type="Proteomes" id="UP000005324"/>
    </source>
</evidence>
<protein>
    <recommendedName>
        <fullName evidence="4">Tat pathway signal sequence domain protein</fullName>
    </recommendedName>
</protein>
<accession>D5RNF9</accession>
<feature type="chain" id="PRO_5003076041" description="Tat pathway signal sequence domain protein" evidence="1">
    <location>
        <begin position="24"/>
        <end position="128"/>
    </location>
</feature>
<name>D5RNF9_9PROT</name>
<dbReference type="EMBL" id="ADVL01000476">
    <property type="protein sequence ID" value="EFH11161.1"/>
    <property type="molecule type" value="Genomic_DNA"/>
</dbReference>
<proteinExistence type="predicted"/>
<dbReference type="AlphaFoldDB" id="D5RNF9"/>
<sequence length="128" mass="13583">MIRHSAFAAALALAGLAAQPAAAQRLPDPSFDLVNNTPRIVEQLYANPVAIRDWGHDRLGTIAVPPGVVHRVRLDPRGGCLQDVRVVFRDGGVQDYRGFDGCAERRLVLDPAGPPPGYAAPGYGAPPP</sequence>
<dbReference type="Proteomes" id="UP000005324">
    <property type="component" value="Unassembled WGS sequence"/>
</dbReference>
<reference evidence="2 3" key="1">
    <citation type="submission" date="2010-04" db="EMBL/GenBank/DDBJ databases">
        <authorList>
            <person name="Qin X."/>
            <person name="Bachman B."/>
            <person name="Battles P."/>
            <person name="Bell A."/>
            <person name="Bess C."/>
            <person name="Bickham C."/>
            <person name="Chaboub L."/>
            <person name="Chen D."/>
            <person name="Coyle M."/>
            <person name="Deiros D.R."/>
            <person name="Dinh H."/>
            <person name="Forbes L."/>
            <person name="Fowler G."/>
            <person name="Francisco L."/>
            <person name="Fu Q."/>
            <person name="Gubbala S."/>
            <person name="Hale W."/>
            <person name="Han Y."/>
            <person name="Hemphill L."/>
            <person name="Highlander S.K."/>
            <person name="Hirani K."/>
            <person name="Hogues M."/>
            <person name="Jackson L."/>
            <person name="Jakkamsetti A."/>
            <person name="Javaid M."/>
            <person name="Jiang H."/>
            <person name="Korchina V."/>
            <person name="Kovar C."/>
            <person name="Lara F."/>
            <person name="Lee S."/>
            <person name="Mata R."/>
            <person name="Mathew T."/>
            <person name="Moen C."/>
            <person name="Morales K."/>
            <person name="Munidasa M."/>
            <person name="Nazareth L."/>
            <person name="Ngo R."/>
            <person name="Nguyen L."/>
            <person name="Okwuonu G."/>
            <person name="Ongeri F."/>
            <person name="Patil S."/>
            <person name="Petrosino J."/>
            <person name="Pham C."/>
            <person name="Pham P."/>
            <person name="Pu L.-L."/>
            <person name="Puazo M."/>
            <person name="Raj R."/>
            <person name="Reid J."/>
            <person name="Rouhana J."/>
            <person name="Saada N."/>
            <person name="Shang Y."/>
            <person name="Simmons D."/>
            <person name="Thornton R."/>
            <person name="Warren J."/>
            <person name="Weissenberger G."/>
            <person name="Zhang J."/>
            <person name="Zhang L."/>
            <person name="Zhou C."/>
            <person name="Zhu D."/>
            <person name="Muzny D."/>
            <person name="Worley K."/>
            <person name="Gibbs R."/>
        </authorList>
    </citation>
    <scope>NUCLEOTIDE SEQUENCE [LARGE SCALE GENOMIC DNA]</scope>
    <source>
        <strain evidence="2 3">ATCC 49957</strain>
    </source>
</reference>
<dbReference type="HOGENOM" id="CLU_139214_0_0_5"/>